<keyword evidence="2" id="KW-0012">Acyltransferase</keyword>
<dbReference type="PROSITE" id="PS51186">
    <property type="entry name" value="GNAT"/>
    <property type="match status" value="1"/>
</dbReference>
<dbReference type="InterPro" id="IPR050680">
    <property type="entry name" value="YpeA/RimI_acetyltransf"/>
</dbReference>
<evidence type="ECO:0000313" key="4">
    <source>
        <dbReference type="EMBL" id="UJG40077.1"/>
    </source>
</evidence>
<dbReference type="Gene3D" id="3.40.630.30">
    <property type="match status" value="1"/>
</dbReference>
<feature type="domain" description="N-acetyltransferase" evidence="3">
    <location>
        <begin position="2"/>
        <end position="138"/>
    </location>
</feature>
<accession>A0A9Y1FJM5</accession>
<dbReference type="SUPFAM" id="SSF55729">
    <property type="entry name" value="Acyl-CoA N-acyltransferases (Nat)"/>
    <property type="match status" value="1"/>
</dbReference>
<dbReference type="AlphaFoldDB" id="A0A9Y1FJM5"/>
<name>A0A9Y1FJM5_9ARCH</name>
<evidence type="ECO:0000259" key="3">
    <source>
        <dbReference type="PROSITE" id="PS51186"/>
    </source>
</evidence>
<keyword evidence="1" id="KW-0808">Transferase</keyword>
<dbReference type="Pfam" id="PF00583">
    <property type="entry name" value="Acetyltransf_1"/>
    <property type="match status" value="1"/>
</dbReference>
<gene>
    <name evidence="4" type="ORF">K9W45_09540</name>
</gene>
<dbReference type="PANTHER" id="PTHR43420">
    <property type="entry name" value="ACETYLTRANSFERASE"/>
    <property type="match status" value="1"/>
</dbReference>
<dbReference type="PANTHER" id="PTHR43420:SF12">
    <property type="entry name" value="N-ACETYLTRANSFERASE DOMAIN-CONTAINING PROTEIN"/>
    <property type="match status" value="1"/>
</dbReference>
<organism evidence="4">
    <name type="scientific">Candidatus Heimdallarchaeum aukensis</name>
    <dbReference type="NCBI Taxonomy" id="2876573"/>
    <lineage>
        <taxon>Archaea</taxon>
        <taxon>Promethearchaeati</taxon>
        <taxon>Candidatus Heimdallarchaeota</taxon>
        <taxon>Candidatus Heimdallarchaeia (ex Rinke et al. 2021) (nom. nud.)</taxon>
        <taxon>Candidatus Heimdallarchaeales</taxon>
        <taxon>Candidatus Heimdallarchaeaceae</taxon>
        <taxon>Candidatus Heimdallarchaeum</taxon>
    </lineage>
</organism>
<sequence>MLEFKRLTEEDWEQFKPIDRECFPDDYIPKKLYLQYITKSGFIGFFRDEELIGYMFLQTANRYGLLNRIAVKKSLQGQGYGSIMMTFIIDYFKKRNVRKIELMVETKNKQAIALYKKYGFYFEQELWFCTIEENHLKEIEKTKIEENTELKKLTLGDLNTIVETFENVNVEEMTKILENSNNLVLGLFNEKELKVMSIFEPNYAGCRSLKCKELKYFDEFIKKLKEYRANNYYNISFETNRQLAELCEEREFAGRRHLWKMEKKLEE</sequence>
<evidence type="ECO:0000256" key="2">
    <source>
        <dbReference type="ARBA" id="ARBA00023315"/>
    </source>
</evidence>
<evidence type="ECO:0000256" key="1">
    <source>
        <dbReference type="ARBA" id="ARBA00022679"/>
    </source>
</evidence>
<proteinExistence type="predicted"/>
<dbReference type="InterPro" id="IPR000182">
    <property type="entry name" value="GNAT_dom"/>
</dbReference>
<protein>
    <submittedName>
        <fullName evidence="4">GNAT family N-acetyltransferase</fullName>
    </submittedName>
</protein>
<dbReference type="Proteomes" id="UP001201020">
    <property type="component" value="Chromosome"/>
</dbReference>
<reference evidence="4" key="1">
    <citation type="journal article" date="2022" name="Nat. Microbiol.">
        <title>Unique mobile elements and scalable gene flow at the prokaryote-eukaryote boundary revealed by circularized Asgard archaea genomes.</title>
        <authorList>
            <person name="Wu F."/>
            <person name="Speth D.R."/>
            <person name="Philosof A."/>
            <person name="Cremiere A."/>
            <person name="Narayanan A."/>
            <person name="Barco R.A."/>
            <person name="Connon S.A."/>
            <person name="Amend J.P."/>
            <person name="Antoshechkin I.A."/>
            <person name="Orphan V.J."/>
        </authorList>
    </citation>
    <scope>NUCLEOTIDE SEQUENCE</scope>
    <source>
        <strain evidence="4">PM71</strain>
    </source>
</reference>
<dbReference type="EMBL" id="CP084166">
    <property type="protein sequence ID" value="UJG40077.1"/>
    <property type="molecule type" value="Genomic_DNA"/>
</dbReference>
<dbReference type="CDD" id="cd04301">
    <property type="entry name" value="NAT_SF"/>
    <property type="match status" value="1"/>
</dbReference>
<dbReference type="InterPro" id="IPR016181">
    <property type="entry name" value="Acyl_CoA_acyltransferase"/>
</dbReference>
<dbReference type="GO" id="GO:0016747">
    <property type="term" value="F:acyltransferase activity, transferring groups other than amino-acyl groups"/>
    <property type="evidence" value="ECO:0007669"/>
    <property type="project" value="InterPro"/>
</dbReference>